<keyword evidence="1" id="KW-0805">Transcription regulation</keyword>
<dbReference type="Proteomes" id="UP001199044">
    <property type="component" value="Unassembled WGS sequence"/>
</dbReference>
<dbReference type="PANTHER" id="PTHR43130:SF3">
    <property type="entry name" value="HTH-TYPE TRANSCRIPTIONAL REGULATOR RV1931C"/>
    <property type="match status" value="1"/>
</dbReference>
<dbReference type="SUPFAM" id="SSF52317">
    <property type="entry name" value="Class I glutamine amidotransferase-like"/>
    <property type="match status" value="1"/>
</dbReference>
<dbReference type="InterPro" id="IPR009057">
    <property type="entry name" value="Homeodomain-like_sf"/>
</dbReference>
<organism evidence="4 5">
    <name type="scientific">Vibrio tritonius</name>
    <dbReference type="NCBI Taxonomy" id="1435069"/>
    <lineage>
        <taxon>Bacteria</taxon>
        <taxon>Pseudomonadati</taxon>
        <taxon>Pseudomonadota</taxon>
        <taxon>Gammaproteobacteria</taxon>
        <taxon>Vibrionales</taxon>
        <taxon>Vibrionaceae</taxon>
        <taxon>Vibrio</taxon>
    </lineage>
</organism>
<accession>A0ABS7YN09</accession>
<dbReference type="PROSITE" id="PS01124">
    <property type="entry name" value="HTH_ARAC_FAMILY_2"/>
    <property type="match status" value="1"/>
</dbReference>
<name>A0ABS7YN09_9VIBR</name>
<evidence type="ECO:0000313" key="4">
    <source>
        <dbReference type="EMBL" id="MCA2017056.1"/>
    </source>
</evidence>
<dbReference type="Pfam" id="PF12833">
    <property type="entry name" value="HTH_18"/>
    <property type="match status" value="1"/>
</dbReference>
<reference evidence="5" key="1">
    <citation type="submission" date="2023-07" db="EMBL/GenBank/DDBJ databases">
        <title>Molecular identification of indigenous halophilic bacteria isolated from red sea cost, biodegradation of synthetic dyes and assessment of degraded metabolite toxicity.</title>
        <authorList>
            <person name="Chaieb K."/>
            <person name="Altayb H.N."/>
        </authorList>
    </citation>
    <scope>NUCLEOTIDE SEQUENCE [LARGE SCALE GENOMIC DNA]</scope>
    <source>
        <strain evidence="5">K20</strain>
    </source>
</reference>
<proteinExistence type="predicted"/>
<evidence type="ECO:0000313" key="5">
    <source>
        <dbReference type="Proteomes" id="UP001199044"/>
    </source>
</evidence>
<evidence type="ECO:0000256" key="1">
    <source>
        <dbReference type="ARBA" id="ARBA00023015"/>
    </source>
</evidence>
<dbReference type="InterPro" id="IPR018060">
    <property type="entry name" value="HTH_AraC"/>
</dbReference>
<feature type="domain" description="HTH araC/xylS-type" evidence="3">
    <location>
        <begin position="204"/>
        <end position="302"/>
    </location>
</feature>
<evidence type="ECO:0000259" key="3">
    <source>
        <dbReference type="PROSITE" id="PS01124"/>
    </source>
</evidence>
<dbReference type="PANTHER" id="PTHR43130">
    <property type="entry name" value="ARAC-FAMILY TRANSCRIPTIONAL REGULATOR"/>
    <property type="match status" value="1"/>
</dbReference>
<dbReference type="SUPFAM" id="SSF46689">
    <property type="entry name" value="Homeodomain-like"/>
    <property type="match status" value="2"/>
</dbReference>
<dbReference type="RefSeq" id="WP_225250877.1">
    <property type="nucleotide sequence ID" value="NZ_JAIWIU010000085.1"/>
</dbReference>
<dbReference type="EMBL" id="JAIWIU010000085">
    <property type="protein sequence ID" value="MCA2017056.1"/>
    <property type="molecule type" value="Genomic_DNA"/>
</dbReference>
<dbReference type="Pfam" id="PF01965">
    <property type="entry name" value="DJ-1_PfpI"/>
    <property type="match status" value="1"/>
</dbReference>
<sequence length="304" mass="34948">MTKIKIGICEYPSVLKSAVYGFEEMFLLTNRLCRELKIDVVFEPNIVSHLEQPNEDYTVILLPPASVDEYYLSPNMQFIQWLQQRYSRGNILAAACAGVFILASTGCVKKREITTHWALADKLTKHFPELSVTSDKILIDHGDMITAGGMMSWLDLGFELVNKYSSKRVVQRLGKTLVIDTAHRKQSYYQQFNPSFSHGDIAITAAQQFMHQNFFKAISIKGLAKQVNLTERTLQRRFLKATGQNPNHYLQRLRIQKVCDYLESTLQSFEWIANQVGYEDVSACRKVFINIIGLTPREFKKRFC</sequence>
<keyword evidence="5" id="KW-1185">Reference proteome</keyword>
<gene>
    <name evidence="4" type="ORF">LDJ79_13100</name>
</gene>
<dbReference type="Gene3D" id="3.40.50.880">
    <property type="match status" value="1"/>
</dbReference>
<keyword evidence="2" id="KW-0804">Transcription</keyword>
<evidence type="ECO:0000256" key="2">
    <source>
        <dbReference type="ARBA" id="ARBA00023163"/>
    </source>
</evidence>
<dbReference type="InterPro" id="IPR002818">
    <property type="entry name" value="DJ-1/PfpI"/>
</dbReference>
<dbReference type="InterPro" id="IPR052158">
    <property type="entry name" value="INH-QAR"/>
</dbReference>
<dbReference type="SMART" id="SM00342">
    <property type="entry name" value="HTH_ARAC"/>
    <property type="match status" value="1"/>
</dbReference>
<dbReference type="InterPro" id="IPR029062">
    <property type="entry name" value="Class_I_gatase-like"/>
</dbReference>
<protein>
    <submittedName>
        <fullName evidence="4">Helix-turn-helix domain-containing protein</fullName>
    </submittedName>
</protein>
<dbReference type="Gene3D" id="1.10.10.60">
    <property type="entry name" value="Homeodomain-like"/>
    <property type="match status" value="1"/>
</dbReference>
<comment type="caution">
    <text evidence="4">The sequence shown here is derived from an EMBL/GenBank/DDBJ whole genome shotgun (WGS) entry which is preliminary data.</text>
</comment>